<comment type="catalytic activity">
    <reaction evidence="1 4">
        <text>adenosine 3',5'-bisphosphate + H2O = AMP + phosphate</text>
        <dbReference type="Rhea" id="RHEA:10040"/>
        <dbReference type="ChEBI" id="CHEBI:15377"/>
        <dbReference type="ChEBI" id="CHEBI:43474"/>
        <dbReference type="ChEBI" id="CHEBI:58343"/>
        <dbReference type="ChEBI" id="CHEBI:456215"/>
        <dbReference type="EC" id="3.1.3.7"/>
    </reaction>
</comment>
<dbReference type="Gene3D" id="3.30.540.10">
    <property type="entry name" value="Fructose-1,6-Bisphosphatase, subunit A, domain 1"/>
    <property type="match status" value="1"/>
</dbReference>
<evidence type="ECO:0000313" key="6">
    <source>
        <dbReference type="Proteomes" id="UP001207228"/>
    </source>
</evidence>
<sequence length="260" mass="29062">MYVDLILTASIKAGEGIVSIYESAHSIDYKADNSPITEADKVGHRIINRYLNQTVYPILSEEGKNVHLSERIKWDNYWLVDPLDGTKEFINKNGEFTVNIALISAGTPVIGVVYVPVKKWLYVGIEGEGAWKLELEDHQLPPDWKSAGIKLPVDQCNNDCYTVVGSRSHTTEETNKFISNLEKKHGELSFLSMGSSLKICLVAEGKADIYPRLAPTMEWDTAAGDAIARSAGCKVVQYETGEPLQYNKKNLLNPWFVVKR</sequence>
<comment type="subcellular location">
    <subcellularLocation>
        <location evidence="4">Cell membrane</location>
        <topology evidence="4">Peripheral membrane protein</topology>
        <orientation evidence="4">Cytoplasmic side</orientation>
    </subcellularLocation>
</comment>
<keyword evidence="6" id="KW-1185">Reference proteome</keyword>
<dbReference type="EMBL" id="JAPFQO010000005">
    <property type="protein sequence ID" value="MCX2739966.1"/>
    <property type="molecule type" value="Genomic_DNA"/>
</dbReference>
<protein>
    <recommendedName>
        <fullName evidence="4">3'(2'),5'-bisphosphate nucleotidase CysQ</fullName>
        <ecNumber evidence="4">3.1.3.7</ecNumber>
    </recommendedName>
    <alternativeName>
        <fullName evidence="4">3'(2'),5-bisphosphonucleoside 3'(2')-phosphohydrolase</fullName>
    </alternativeName>
    <alternativeName>
        <fullName evidence="4">3'-phosphoadenosine 5'-phosphate phosphatase</fullName>
        <shortName evidence="4">PAP phosphatase</shortName>
    </alternativeName>
</protein>
<name>A0ABT3REM2_9BACT</name>
<dbReference type="PANTHER" id="PTHR43028">
    <property type="entry name" value="3'(2'),5'-BISPHOSPHATE NUCLEOTIDASE 1"/>
    <property type="match status" value="1"/>
</dbReference>
<dbReference type="CDD" id="cd01638">
    <property type="entry name" value="CysQ"/>
    <property type="match status" value="1"/>
</dbReference>
<feature type="binding site" evidence="4">
    <location>
        <position position="61"/>
    </location>
    <ligand>
        <name>Mg(2+)</name>
        <dbReference type="ChEBI" id="CHEBI:18420"/>
        <label>1</label>
    </ligand>
</feature>
<dbReference type="PANTHER" id="PTHR43028:SF5">
    <property type="entry name" value="3'(2'),5'-BISPHOSPHATE NUCLEOTIDASE 1"/>
    <property type="match status" value="1"/>
</dbReference>
<keyword evidence="2 4" id="KW-0479">Metal-binding</keyword>
<proteinExistence type="inferred from homology"/>
<dbReference type="PROSITE" id="PS00629">
    <property type="entry name" value="IMP_1"/>
    <property type="match status" value="1"/>
</dbReference>
<dbReference type="RefSeq" id="WP_266052033.1">
    <property type="nucleotide sequence ID" value="NZ_JAPFQO010000005.1"/>
</dbReference>
<feature type="binding site" evidence="4">
    <location>
        <position position="81"/>
    </location>
    <ligand>
        <name>Mg(2+)</name>
        <dbReference type="ChEBI" id="CHEBI:18420"/>
        <label>2</label>
    </ligand>
</feature>
<dbReference type="HAMAP" id="MF_02095">
    <property type="entry name" value="CysQ"/>
    <property type="match status" value="1"/>
</dbReference>
<evidence type="ECO:0000256" key="1">
    <source>
        <dbReference type="ARBA" id="ARBA00001625"/>
    </source>
</evidence>
<gene>
    <name evidence="4 5" type="primary">cysQ</name>
    <name evidence="5" type="ORF">OO017_08425</name>
</gene>
<accession>A0ABT3REM2</accession>
<comment type="caution">
    <text evidence="5">The sequence shown here is derived from an EMBL/GenBank/DDBJ whole genome shotgun (WGS) entry which is preliminary data.</text>
</comment>
<comment type="similarity">
    <text evidence="4">Belongs to the inositol monophosphatase superfamily. CysQ family.</text>
</comment>
<dbReference type="EC" id="3.1.3.7" evidence="4"/>
<feature type="binding site" evidence="4">
    <location>
        <position position="220"/>
    </location>
    <ligand>
        <name>substrate</name>
    </ligand>
</feature>
<dbReference type="NCBIfam" id="TIGR01331">
    <property type="entry name" value="bisphos_cysQ"/>
    <property type="match status" value="1"/>
</dbReference>
<evidence type="ECO:0000256" key="2">
    <source>
        <dbReference type="ARBA" id="ARBA00022723"/>
    </source>
</evidence>
<reference evidence="5 6" key="1">
    <citation type="submission" date="2022-11" db="EMBL/GenBank/DDBJ databases">
        <title>The characterization of three novel Bacteroidetes species and genomic analysis of their roles in tidal elemental geochemical cycles.</title>
        <authorList>
            <person name="Ma K.-J."/>
        </authorList>
    </citation>
    <scope>NUCLEOTIDE SEQUENCE [LARGE SCALE GENOMIC DNA]</scope>
    <source>
        <strain evidence="5 6">M82</strain>
    </source>
</reference>
<organism evidence="5 6">
    <name type="scientific">Pontibacter anaerobius</name>
    <dbReference type="NCBI Taxonomy" id="2993940"/>
    <lineage>
        <taxon>Bacteria</taxon>
        <taxon>Pseudomonadati</taxon>
        <taxon>Bacteroidota</taxon>
        <taxon>Cytophagia</taxon>
        <taxon>Cytophagales</taxon>
        <taxon>Hymenobacteraceae</taxon>
        <taxon>Pontibacter</taxon>
    </lineage>
</organism>
<keyword evidence="4" id="KW-0472">Membrane</keyword>
<feature type="binding site" evidence="4">
    <location>
        <position position="61"/>
    </location>
    <ligand>
        <name>substrate</name>
    </ligand>
</feature>
<dbReference type="InterPro" id="IPR050725">
    <property type="entry name" value="CysQ/Inositol_MonoPase"/>
</dbReference>
<feature type="binding site" evidence="4">
    <location>
        <position position="84"/>
    </location>
    <ligand>
        <name>Mg(2+)</name>
        <dbReference type="ChEBI" id="CHEBI:18420"/>
        <label>2</label>
    </ligand>
</feature>
<dbReference type="InterPro" id="IPR020583">
    <property type="entry name" value="Inositol_monoP_metal-BS"/>
</dbReference>
<dbReference type="InterPro" id="IPR000760">
    <property type="entry name" value="Inositol_monophosphatase-like"/>
</dbReference>
<dbReference type="Gene3D" id="3.40.190.80">
    <property type="match status" value="1"/>
</dbReference>
<dbReference type="SUPFAM" id="SSF56655">
    <property type="entry name" value="Carbohydrate phosphatase"/>
    <property type="match status" value="1"/>
</dbReference>
<dbReference type="Pfam" id="PF00459">
    <property type="entry name" value="Inositol_P"/>
    <property type="match status" value="1"/>
</dbReference>
<dbReference type="InterPro" id="IPR006240">
    <property type="entry name" value="CysQ"/>
</dbReference>
<evidence type="ECO:0000256" key="3">
    <source>
        <dbReference type="ARBA" id="ARBA00022842"/>
    </source>
</evidence>
<keyword evidence="3 4" id="KW-0460">Magnesium</keyword>
<evidence type="ECO:0000256" key="4">
    <source>
        <dbReference type="HAMAP-Rule" id="MF_02095"/>
    </source>
</evidence>
<comment type="function">
    <text evidence="4">Converts adenosine-3',5'-bisphosphate (PAP) to AMP.</text>
</comment>
<dbReference type="Proteomes" id="UP001207228">
    <property type="component" value="Unassembled WGS sequence"/>
</dbReference>
<keyword evidence="4" id="KW-1003">Cell membrane</keyword>
<feature type="binding site" evidence="4">
    <location>
        <position position="83"/>
    </location>
    <ligand>
        <name>Mg(2+)</name>
        <dbReference type="ChEBI" id="CHEBI:18420"/>
        <label>1</label>
    </ligand>
</feature>
<dbReference type="GO" id="GO:0008441">
    <property type="term" value="F:3'(2'),5'-bisphosphate nucleotidase activity"/>
    <property type="evidence" value="ECO:0007669"/>
    <property type="project" value="UniProtKB-EC"/>
</dbReference>
<feature type="binding site" evidence="4">
    <location>
        <begin position="83"/>
        <end position="86"/>
    </location>
    <ligand>
        <name>substrate</name>
    </ligand>
</feature>
<keyword evidence="4 5" id="KW-0378">Hydrolase</keyword>
<comment type="cofactor">
    <cofactor evidence="4">
        <name>Mg(2+)</name>
        <dbReference type="ChEBI" id="CHEBI:18420"/>
    </cofactor>
</comment>
<feature type="binding site" evidence="4">
    <location>
        <position position="220"/>
    </location>
    <ligand>
        <name>Mg(2+)</name>
        <dbReference type="ChEBI" id="CHEBI:18420"/>
        <label>2</label>
    </ligand>
</feature>
<evidence type="ECO:0000313" key="5">
    <source>
        <dbReference type="EMBL" id="MCX2739966.1"/>
    </source>
</evidence>
<feature type="binding site" evidence="4">
    <location>
        <position position="81"/>
    </location>
    <ligand>
        <name>Mg(2+)</name>
        <dbReference type="ChEBI" id="CHEBI:18420"/>
        <label>1</label>
    </ligand>
</feature>